<name>A0A0E9NDG3_SAICN</name>
<dbReference type="EMBL" id="BACD03000011">
    <property type="protein sequence ID" value="GAO47877.1"/>
    <property type="molecule type" value="Genomic_DNA"/>
</dbReference>
<sequence length="482" mass="53582">MVESSGTCSVTPTGHEPAVVDKQQGKAWKIDSQAYRRAGRRIWRDSDSDTGAKDELLIPLLLPSIMTIRHSSYCGSREAIRTRTNINNLLELIFRTTLPSKHPRNLALHKTPPPPPPPLLSSKIITSTPSTNTSMTTHQTPQREPPLSPLLASVPVPPPLLIPIVQTTADAVTITHAPAPTTHYLLTRPAIRASSRHFHDLQLQRLVLPEGGGAAKHVPVLNMEYHSILRHTKVRDVLTNKIIAKFSQKYVELQGAETRRASVGMERPHTLSFILGGVGSEWKSSGQHTWTGANGNTQLSLEEIHPDPSNPSLDPKVPYLIVREPDAVPGVAAASGAADASTQQGREREWVLIQAMWIAWATEEEVLKVEIDGLGKRRRRLSVGIALELRSNKGLYFHYQLRILAPWYRTLPTTQIHAKTNIPATTVAHAQISTAANKQDRHESLYHHRFSSPFMFSRDPSVTHRKIKNKTQTLSRISYTPN</sequence>
<evidence type="ECO:0000313" key="2">
    <source>
        <dbReference type="EMBL" id="GAO47877.1"/>
    </source>
</evidence>
<dbReference type="Proteomes" id="UP000033140">
    <property type="component" value="Unassembled WGS sequence"/>
</dbReference>
<proteinExistence type="predicted"/>
<accession>A0A0E9NDG3</accession>
<evidence type="ECO:0000313" key="3">
    <source>
        <dbReference type="Proteomes" id="UP000033140"/>
    </source>
</evidence>
<reference evidence="2 3" key="3">
    <citation type="journal article" date="2015" name="Genome Announc.">
        <title>Draft Genome Sequence of the Archiascomycetous Yeast Saitoella complicata.</title>
        <authorList>
            <person name="Yamauchi K."/>
            <person name="Kondo S."/>
            <person name="Hamamoto M."/>
            <person name="Takahashi Y."/>
            <person name="Ogura Y."/>
            <person name="Hayashi T."/>
            <person name="Nishida H."/>
        </authorList>
    </citation>
    <scope>NUCLEOTIDE SEQUENCE [LARGE SCALE GENOMIC DNA]</scope>
    <source>
        <strain evidence="2 3">NRRL Y-17804</strain>
    </source>
</reference>
<dbReference type="AlphaFoldDB" id="A0A0E9NDG3"/>
<feature type="compositionally biased region" description="Low complexity" evidence="1">
    <location>
        <begin position="126"/>
        <end position="140"/>
    </location>
</feature>
<feature type="compositionally biased region" description="Polar residues" evidence="1">
    <location>
        <begin position="1"/>
        <end position="12"/>
    </location>
</feature>
<keyword evidence="3" id="KW-1185">Reference proteome</keyword>
<feature type="region of interest" description="Disordered" evidence="1">
    <location>
        <begin position="126"/>
        <end position="147"/>
    </location>
</feature>
<organism evidence="2 3">
    <name type="scientific">Saitoella complicata (strain BCRC 22490 / CBS 7301 / JCM 7358 / NBRC 10748 / NRRL Y-17804)</name>
    <dbReference type="NCBI Taxonomy" id="698492"/>
    <lineage>
        <taxon>Eukaryota</taxon>
        <taxon>Fungi</taxon>
        <taxon>Dikarya</taxon>
        <taxon>Ascomycota</taxon>
        <taxon>Taphrinomycotina</taxon>
        <taxon>Taphrinomycotina incertae sedis</taxon>
        <taxon>Saitoella</taxon>
    </lineage>
</organism>
<reference evidence="2 3" key="1">
    <citation type="journal article" date="2011" name="J. Gen. Appl. Microbiol.">
        <title>Draft genome sequencing of the enigmatic yeast Saitoella complicata.</title>
        <authorList>
            <person name="Nishida H."/>
            <person name="Hamamoto M."/>
            <person name="Sugiyama J."/>
        </authorList>
    </citation>
    <scope>NUCLEOTIDE SEQUENCE [LARGE SCALE GENOMIC DNA]</scope>
    <source>
        <strain evidence="2 3">NRRL Y-17804</strain>
    </source>
</reference>
<evidence type="ECO:0000256" key="1">
    <source>
        <dbReference type="SAM" id="MobiDB-lite"/>
    </source>
</evidence>
<feature type="region of interest" description="Disordered" evidence="1">
    <location>
        <begin position="1"/>
        <end position="22"/>
    </location>
</feature>
<comment type="caution">
    <text evidence="2">The sequence shown here is derived from an EMBL/GenBank/DDBJ whole genome shotgun (WGS) entry which is preliminary data.</text>
</comment>
<reference evidence="2 3" key="2">
    <citation type="journal article" date="2014" name="J. Gen. Appl. Microbiol.">
        <title>The early diverging ascomycetous budding yeast Saitoella complicata has three histone deacetylases belonging to the Clr6, Hos2, and Rpd3 lineages.</title>
        <authorList>
            <person name="Nishida H."/>
            <person name="Matsumoto T."/>
            <person name="Kondo S."/>
            <person name="Hamamoto M."/>
            <person name="Yoshikawa H."/>
        </authorList>
    </citation>
    <scope>NUCLEOTIDE SEQUENCE [LARGE SCALE GENOMIC DNA]</scope>
    <source>
        <strain evidence="2 3">NRRL Y-17804</strain>
    </source>
</reference>
<protein>
    <submittedName>
        <fullName evidence="2">Uncharacterized protein</fullName>
    </submittedName>
</protein>
<gene>
    <name evidence="2" type="ORF">G7K_2073-t1</name>
</gene>